<reference evidence="4" key="1">
    <citation type="submission" date="2017-02" db="EMBL/GenBank/DDBJ databases">
        <authorList>
            <person name="Varghese N."/>
            <person name="Submissions S."/>
        </authorList>
    </citation>
    <scope>NUCLEOTIDE SEQUENCE [LARGE SCALE GENOMIC DNA]</scope>
    <source>
        <strain evidence="4">9H-4</strain>
    </source>
</reference>
<keyword evidence="4" id="KW-1185">Reference proteome</keyword>
<accession>A0A1T4Z444</accession>
<dbReference type="Proteomes" id="UP000191040">
    <property type="component" value="Chromosome I"/>
</dbReference>
<evidence type="ECO:0000313" key="4">
    <source>
        <dbReference type="Proteomes" id="UP000191040"/>
    </source>
</evidence>
<dbReference type="EMBL" id="LT796768">
    <property type="protein sequence ID" value="SKB08341.1"/>
    <property type="molecule type" value="Genomic_DNA"/>
</dbReference>
<dbReference type="OrthoDB" id="4350422at2"/>
<dbReference type="PANTHER" id="PTHR37938:SF1">
    <property type="entry name" value="BLL0215 PROTEIN"/>
    <property type="match status" value="1"/>
</dbReference>
<dbReference type="InterPro" id="IPR005182">
    <property type="entry name" value="YdbS-like_PH"/>
</dbReference>
<protein>
    <submittedName>
        <fullName evidence="3">Membrane protein YdbS, contains bPH2 (Pleckstrin homology) domain</fullName>
    </submittedName>
</protein>
<dbReference type="AlphaFoldDB" id="A0A1T4Z444"/>
<keyword evidence="1" id="KW-0472">Membrane</keyword>
<dbReference type="STRING" id="1736691.SAMN06295964_2126"/>
<dbReference type="PANTHER" id="PTHR37938">
    <property type="entry name" value="BLL0215 PROTEIN"/>
    <property type="match status" value="1"/>
</dbReference>
<proteinExistence type="predicted"/>
<gene>
    <name evidence="3" type="ORF">SAMN06295964_2126</name>
</gene>
<evidence type="ECO:0000313" key="3">
    <source>
        <dbReference type="EMBL" id="SKB08341.1"/>
    </source>
</evidence>
<feature type="transmembrane region" description="Helical" evidence="1">
    <location>
        <begin position="21"/>
        <end position="43"/>
    </location>
</feature>
<organism evidence="3 4">
    <name type="scientific">Aeromicrobium choanae</name>
    <dbReference type="NCBI Taxonomy" id="1736691"/>
    <lineage>
        <taxon>Bacteria</taxon>
        <taxon>Bacillati</taxon>
        <taxon>Actinomycetota</taxon>
        <taxon>Actinomycetes</taxon>
        <taxon>Propionibacteriales</taxon>
        <taxon>Nocardioidaceae</taxon>
        <taxon>Aeromicrobium</taxon>
    </lineage>
</organism>
<keyword evidence="1" id="KW-0812">Transmembrane</keyword>
<dbReference type="Pfam" id="PF03703">
    <property type="entry name" value="bPH_2"/>
    <property type="match status" value="1"/>
</dbReference>
<evidence type="ECO:0000256" key="1">
    <source>
        <dbReference type="SAM" id="Phobius"/>
    </source>
</evidence>
<evidence type="ECO:0000259" key="2">
    <source>
        <dbReference type="Pfam" id="PF03703"/>
    </source>
</evidence>
<keyword evidence="1" id="KW-1133">Transmembrane helix</keyword>
<feature type="transmembrane region" description="Helical" evidence="1">
    <location>
        <begin position="55"/>
        <end position="77"/>
    </location>
</feature>
<feature type="domain" description="YdbS-like PH" evidence="2">
    <location>
        <begin position="76"/>
        <end position="151"/>
    </location>
</feature>
<name>A0A1T4Z444_9ACTN</name>
<sequence length="170" mass="19050">MLSEKLLLDDETVEAETRTHLKVLIVPFLIGLAIMLVGGYFAGAVGDSGGGTPRLAGIVVLAVLFVWGTLLPFLRWLTWTYTLTNRRLIEQKGILTRSGRIIPLARINDVAYEKGVIDRVLRCGTLIIHDASQQEGLHLHDIPHIEDFHRRISRLVLESHAPEARRDEQS</sequence>
<dbReference type="RefSeq" id="WP_078701393.1">
    <property type="nucleotide sequence ID" value="NZ_LT796768.1"/>
</dbReference>